<dbReference type="Pfam" id="PF24681">
    <property type="entry name" value="Kelch_KLHDC2_KLHL20_DRC7"/>
    <property type="match status" value="1"/>
</dbReference>
<evidence type="ECO:0000256" key="5">
    <source>
        <dbReference type="ARBA" id="ARBA00023054"/>
    </source>
</evidence>
<dbReference type="Gene3D" id="1.10.287.1490">
    <property type="match status" value="1"/>
</dbReference>
<evidence type="ECO:0000256" key="3">
    <source>
        <dbReference type="ARBA" id="ARBA00022490"/>
    </source>
</evidence>
<protein>
    <recommendedName>
        <fullName evidence="10">Cell polarity protein</fullName>
    </recommendedName>
</protein>
<feature type="compositionally biased region" description="Polar residues" evidence="7">
    <location>
        <begin position="1142"/>
        <end position="1161"/>
    </location>
</feature>
<feature type="compositionally biased region" description="Polar residues" evidence="7">
    <location>
        <begin position="48"/>
        <end position="68"/>
    </location>
</feature>
<evidence type="ECO:0000256" key="6">
    <source>
        <dbReference type="SAM" id="Coils"/>
    </source>
</evidence>
<dbReference type="OrthoDB" id="45365at2759"/>
<dbReference type="InterPro" id="IPR015915">
    <property type="entry name" value="Kelch-typ_b-propeller"/>
</dbReference>
<feature type="coiled-coil region" evidence="6">
    <location>
        <begin position="842"/>
        <end position="904"/>
    </location>
</feature>
<reference evidence="8" key="1">
    <citation type="journal article" date="2020" name="Stud. Mycol.">
        <title>101 Dothideomycetes genomes: a test case for predicting lifestyles and emergence of pathogens.</title>
        <authorList>
            <person name="Haridas S."/>
            <person name="Albert R."/>
            <person name="Binder M."/>
            <person name="Bloem J."/>
            <person name="Labutti K."/>
            <person name="Salamov A."/>
            <person name="Andreopoulos B."/>
            <person name="Baker S."/>
            <person name="Barry K."/>
            <person name="Bills G."/>
            <person name="Bluhm B."/>
            <person name="Cannon C."/>
            <person name="Castanera R."/>
            <person name="Culley D."/>
            <person name="Daum C."/>
            <person name="Ezra D."/>
            <person name="Gonzalez J."/>
            <person name="Henrissat B."/>
            <person name="Kuo A."/>
            <person name="Liang C."/>
            <person name="Lipzen A."/>
            <person name="Lutzoni F."/>
            <person name="Magnuson J."/>
            <person name="Mondo S."/>
            <person name="Nolan M."/>
            <person name="Ohm R."/>
            <person name="Pangilinan J."/>
            <person name="Park H.-J."/>
            <person name="Ramirez L."/>
            <person name="Alfaro M."/>
            <person name="Sun H."/>
            <person name="Tritt A."/>
            <person name="Yoshinaga Y."/>
            <person name="Zwiers L.-H."/>
            <person name="Turgeon B."/>
            <person name="Goodwin S."/>
            <person name="Spatafora J."/>
            <person name="Crous P."/>
            <person name="Grigoriev I."/>
        </authorList>
    </citation>
    <scope>NUCLEOTIDE SEQUENCE</scope>
    <source>
        <strain evidence="8">CBS 101060</strain>
    </source>
</reference>
<evidence type="ECO:0000256" key="7">
    <source>
        <dbReference type="SAM" id="MobiDB-lite"/>
    </source>
</evidence>
<gene>
    <name evidence="8" type="ORF">M501DRAFT_1057378</name>
</gene>
<comment type="subcellular location">
    <subcellularLocation>
        <location evidence="1">Cytoplasm</location>
    </subcellularLocation>
</comment>
<feature type="region of interest" description="Disordered" evidence="7">
    <location>
        <begin position="1487"/>
        <end position="1587"/>
    </location>
</feature>
<dbReference type="SMART" id="SM00612">
    <property type="entry name" value="Kelch"/>
    <property type="match status" value="2"/>
</dbReference>
<dbReference type="GO" id="GO:0051285">
    <property type="term" value="C:cell cortex of cell tip"/>
    <property type="evidence" value="ECO:0007669"/>
    <property type="project" value="TreeGrafter"/>
</dbReference>
<proteinExistence type="predicted"/>
<feature type="coiled-coil region" evidence="6">
    <location>
        <begin position="954"/>
        <end position="1129"/>
    </location>
</feature>
<keyword evidence="3" id="KW-0963">Cytoplasm</keyword>
<evidence type="ECO:0000313" key="9">
    <source>
        <dbReference type="Proteomes" id="UP000799429"/>
    </source>
</evidence>
<feature type="compositionally biased region" description="Polar residues" evidence="7">
    <location>
        <begin position="1519"/>
        <end position="1540"/>
    </location>
</feature>
<dbReference type="PANTHER" id="PTHR23244">
    <property type="entry name" value="KELCH REPEAT DOMAIN"/>
    <property type="match status" value="1"/>
</dbReference>
<dbReference type="FunFam" id="2.120.10.80:FF:000049">
    <property type="entry name" value="Cell polarity protein (Tea1)"/>
    <property type="match status" value="1"/>
</dbReference>
<feature type="region of interest" description="Disordered" evidence="7">
    <location>
        <begin position="440"/>
        <end position="684"/>
    </location>
</feature>
<evidence type="ECO:0000256" key="1">
    <source>
        <dbReference type="ARBA" id="ARBA00004496"/>
    </source>
</evidence>
<sequence>MSFLFKSKKHQHSALPAASRDLSSAHGHTSQIPTVNGFAGRGDAVSSPAPNQTPTPGSSVNNSLNSLQGALGTASPDPTKGLRGRADSELQQNGRNGGPARGPADSPYPWAQLRLNFTSPVSPFPRYGAAVNAVASKDGSIYMMGGLINGSTVKGDLWMVESTAGSMSCYQVATTSEGPGPRVGHASLLVGNAFIVFGGDTKVDDGDVLDDTLYLLNTSTKQWSRALPAGPRPSGRYGHTLNILGSKIYIFGGQVERDFYNDLIAFDLNALQTPSNRWEVLIPNSREGYTKEKVPPARTNHSIVTWNDRIYLFGGTDGVNWFNDVWTYDPRTNKWEDLDCIGYIPFAREGHAAAIVGDTMYVFGGRTKEGNDLGDLAAFKIPSRRWYMFQNMGLSPSPRSGHSMTSYGKYIVVLAGEPSSTPRDPGELGFAYVLDTSKIRYPTTDPPTAAQQQQQQQQQQIAADAARGPPPRKGSGERSGIPQGKLMARESVGGPLAGRAPEVGPLSSRLPRVAAGQAPSGPPPQQQAPQPRSNGAAQGNFGPRSKTPTKNERGVGPAIDTSRNASFERDNNSPNSGQIQSVQQENNLRNSPSLRTQNSSDSRQMNYADVNRSAVPKQSMDTVRSVAESAQTAPSRNDSRSTRQQNSLDSIERGTPRPSVDGPLGATRGDSNMPVDSGVGSSPALGQQHDLLLKELETLRSKNAWYASELAIARKSGHQQSTNNSPVPDQRFSEVFEEDDRPLLEALLKMRSELANMQSSIESQAVASANKVAEIEKQRDAAINEAVYAKAKLAALGGSQAGTPQPENERGGMGTPDLERSNDMSRRLAAALTAQTSLSAKNDALVRELESHKQARQLAEETAEEAQKRVSELESYRQENGSEVERLRAELHEAQRVAREEAANSADAKASSKLLTVDKNDLSTKLSKALVDAKTHTTVLISLREAVTASSDKASLLERKLDEERSLRSSFEQKLAQLKAEHEQRTSELEATARRLRDAEDLAEKNAAEARAHREAVLSGLGVHVENDEDDIQATDERVTILQQQVEAANAMVRQNQDAADKASEKLRRAEERIAGLEAYQEQASRESLSIRKQLQAASKDYQALLTEKSELQQQYERSHLESNALEVQLKTLKELLEERSMSATGGRSRGNGNDSPNSRFDTPEFNRIKELEEQLNASIRAHDEMRTTFENREHEVNREWEEKLTALDNDNQAAVKYLRGTEKMLSKMKQELQKYKHTNGELERDLQQARQAANAPSDWEQERESLRRAVEGAEANLKAYVERVERLEAQINQLRTELKTATQDRDNLLNQSQQFEQQQHQSRTELDALRHENAALEERVHDAETRVQMFLDQFESSVDNYRRQSHRRSNGHTLNPNSNPSTLHPPLGHRRTNTSDSVGGESLYSLSPSINPDDESNDKNAINEVDTRNSMALDSLASELDQLRSHWETTNRQYRLSDRFEFERTPTTAEFGESMATWRRRLDIEDDEGSVKSNPNEISGRGTAGAVGGGDGASRGGPTSQPQTELPGQSPTPTRTLSPPGTPRQDPVSVEARAALGKVNHGRRSPVVQGQRSGRSPAGRNSMGWV</sequence>
<feature type="compositionally biased region" description="Gly residues" evidence="7">
    <location>
        <begin position="1503"/>
        <end position="1516"/>
    </location>
</feature>
<keyword evidence="2" id="KW-0880">Kelch repeat</keyword>
<dbReference type="InterPro" id="IPR006652">
    <property type="entry name" value="Kelch_1"/>
</dbReference>
<dbReference type="SUPFAM" id="SSF57997">
    <property type="entry name" value="Tropomyosin"/>
    <property type="match status" value="1"/>
</dbReference>
<evidence type="ECO:0008006" key="10">
    <source>
        <dbReference type="Google" id="ProtNLM"/>
    </source>
</evidence>
<dbReference type="Proteomes" id="UP000799429">
    <property type="component" value="Unassembled WGS sequence"/>
</dbReference>
<feature type="region of interest" description="Disordered" evidence="7">
    <location>
        <begin position="1361"/>
        <end position="1421"/>
    </location>
</feature>
<evidence type="ECO:0000256" key="2">
    <source>
        <dbReference type="ARBA" id="ARBA00022441"/>
    </source>
</evidence>
<feature type="region of interest" description="Disordered" evidence="7">
    <location>
        <begin position="1141"/>
        <end position="1163"/>
    </location>
</feature>
<feature type="compositionally biased region" description="Polar residues" evidence="7">
    <location>
        <begin position="628"/>
        <end position="649"/>
    </location>
</feature>
<accession>A0A9P4SAR1</accession>
<keyword evidence="9" id="KW-1185">Reference proteome</keyword>
<feature type="compositionally biased region" description="Polar residues" evidence="7">
    <location>
        <begin position="1372"/>
        <end position="1383"/>
    </location>
</feature>
<keyword evidence="4" id="KW-0677">Repeat</keyword>
<feature type="compositionally biased region" description="Basic residues" evidence="7">
    <location>
        <begin position="1"/>
        <end position="12"/>
    </location>
</feature>
<name>A0A9P4SAR1_9PEZI</name>
<organism evidence="8 9">
    <name type="scientific">Patellaria atrata CBS 101060</name>
    <dbReference type="NCBI Taxonomy" id="1346257"/>
    <lineage>
        <taxon>Eukaryota</taxon>
        <taxon>Fungi</taxon>
        <taxon>Dikarya</taxon>
        <taxon>Ascomycota</taxon>
        <taxon>Pezizomycotina</taxon>
        <taxon>Dothideomycetes</taxon>
        <taxon>Dothideomycetes incertae sedis</taxon>
        <taxon>Patellariales</taxon>
        <taxon>Patellariaceae</taxon>
        <taxon>Patellaria</taxon>
    </lineage>
</organism>
<feature type="coiled-coil region" evidence="6">
    <location>
        <begin position="1219"/>
        <end position="1354"/>
    </location>
</feature>
<feature type="region of interest" description="Disordered" evidence="7">
    <location>
        <begin position="798"/>
        <end position="820"/>
    </location>
</feature>
<dbReference type="GO" id="GO:0061245">
    <property type="term" value="P:establishment or maintenance of bipolar cell polarity"/>
    <property type="evidence" value="ECO:0007669"/>
    <property type="project" value="TreeGrafter"/>
</dbReference>
<keyword evidence="5 6" id="KW-0175">Coiled coil</keyword>
<dbReference type="Gene3D" id="2.120.10.80">
    <property type="entry name" value="Kelch-type beta propeller"/>
    <property type="match status" value="1"/>
</dbReference>
<dbReference type="SUPFAM" id="SSF117281">
    <property type="entry name" value="Kelch motif"/>
    <property type="match status" value="2"/>
</dbReference>
<comment type="caution">
    <text evidence="8">The sequence shown here is derived from an EMBL/GenBank/DDBJ whole genome shotgun (WGS) entry which is preliminary data.</text>
</comment>
<dbReference type="PANTHER" id="PTHR23244:SF456">
    <property type="entry name" value="MULTIPLE EPIDERMAL GROWTH FACTOR-LIKE DOMAINS PROTEIN 8"/>
    <property type="match status" value="1"/>
</dbReference>
<dbReference type="EMBL" id="MU006095">
    <property type="protein sequence ID" value="KAF2839079.1"/>
    <property type="molecule type" value="Genomic_DNA"/>
</dbReference>
<evidence type="ECO:0000313" key="8">
    <source>
        <dbReference type="EMBL" id="KAF2839079.1"/>
    </source>
</evidence>
<feature type="compositionally biased region" description="Low complexity" evidence="7">
    <location>
        <begin position="449"/>
        <end position="466"/>
    </location>
</feature>
<evidence type="ECO:0000256" key="4">
    <source>
        <dbReference type="ARBA" id="ARBA00022737"/>
    </source>
</evidence>
<feature type="compositionally biased region" description="Polar residues" evidence="7">
    <location>
        <begin position="572"/>
        <end position="605"/>
    </location>
</feature>
<feature type="region of interest" description="Disordered" evidence="7">
    <location>
        <begin position="1"/>
        <end position="108"/>
    </location>
</feature>